<proteinExistence type="inferred from homology"/>
<dbReference type="EMBL" id="KN822045">
    <property type="protein sequence ID" value="KIM62009.1"/>
    <property type="molecule type" value="Genomic_DNA"/>
</dbReference>
<dbReference type="PROSITE" id="PS50245">
    <property type="entry name" value="CAP_GLY_2"/>
    <property type="match status" value="1"/>
</dbReference>
<dbReference type="PANTHER" id="PTHR46545">
    <property type="entry name" value="LEUCINE-RICH REPEAT-CONTAINING PROTEIN 51"/>
    <property type="match status" value="1"/>
</dbReference>
<comment type="similarity">
    <text evidence="2">Belongs to the TBCE family.</text>
</comment>
<evidence type="ECO:0000313" key="10">
    <source>
        <dbReference type="EMBL" id="KIM62009.1"/>
    </source>
</evidence>
<keyword evidence="4" id="KW-0963">Cytoplasm</keyword>
<dbReference type="InterPro" id="IPR001611">
    <property type="entry name" value="Leu-rich_rpt"/>
</dbReference>
<evidence type="ECO:0000256" key="6">
    <source>
        <dbReference type="ARBA" id="ARBA00022737"/>
    </source>
</evidence>
<evidence type="ECO:0000256" key="5">
    <source>
        <dbReference type="ARBA" id="ARBA00022614"/>
    </source>
</evidence>
<evidence type="ECO:0000259" key="9">
    <source>
        <dbReference type="PROSITE" id="PS50245"/>
    </source>
</evidence>
<dbReference type="InterPro" id="IPR032675">
    <property type="entry name" value="LRR_dom_sf"/>
</dbReference>
<name>A0A0C3E0I3_9AGAM</name>
<dbReference type="Gene3D" id="2.30.30.190">
    <property type="entry name" value="CAP Gly-rich-like domain"/>
    <property type="match status" value="1"/>
</dbReference>
<dbReference type="SUPFAM" id="SSF74924">
    <property type="entry name" value="Cap-Gly domain"/>
    <property type="match status" value="1"/>
</dbReference>
<reference evidence="10 11" key="1">
    <citation type="submission" date="2014-04" db="EMBL/GenBank/DDBJ databases">
        <authorList>
            <consortium name="DOE Joint Genome Institute"/>
            <person name="Kuo A."/>
            <person name="Kohler A."/>
            <person name="Nagy L.G."/>
            <person name="Floudas D."/>
            <person name="Copeland A."/>
            <person name="Barry K.W."/>
            <person name="Cichocki N."/>
            <person name="Veneault-Fourrey C."/>
            <person name="LaButti K."/>
            <person name="Lindquist E.A."/>
            <person name="Lipzen A."/>
            <person name="Lundell T."/>
            <person name="Morin E."/>
            <person name="Murat C."/>
            <person name="Sun H."/>
            <person name="Tunlid A."/>
            <person name="Henrissat B."/>
            <person name="Grigoriev I.V."/>
            <person name="Hibbett D.S."/>
            <person name="Martin F."/>
            <person name="Nordberg H.P."/>
            <person name="Cantor M.N."/>
            <person name="Hua S.X."/>
        </authorList>
    </citation>
    <scope>NUCLEOTIDE SEQUENCE [LARGE SCALE GENOMIC DNA]</scope>
    <source>
        <strain evidence="10 11">Foug A</strain>
    </source>
</reference>
<evidence type="ECO:0000256" key="4">
    <source>
        <dbReference type="ARBA" id="ARBA00022490"/>
    </source>
</evidence>
<dbReference type="SMART" id="SM01052">
    <property type="entry name" value="CAP_GLY"/>
    <property type="match status" value="1"/>
</dbReference>
<dbReference type="Gene3D" id="3.80.10.10">
    <property type="entry name" value="Ribonuclease Inhibitor"/>
    <property type="match status" value="2"/>
</dbReference>
<accession>A0A0C3E0I3</accession>
<evidence type="ECO:0000256" key="2">
    <source>
        <dbReference type="ARBA" id="ARBA00006286"/>
    </source>
</evidence>
<dbReference type="SUPFAM" id="SSF52047">
    <property type="entry name" value="RNI-like"/>
    <property type="match status" value="1"/>
</dbReference>
<dbReference type="AlphaFoldDB" id="A0A0C3E0I3"/>
<keyword evidence="6" id="KW-0677">Repeat</keyword>
<reference evidence="11" key="2">
    <citation type="submission" date="2015-01" db="EMBL/GenBank/DDBJ databases">
        <title>Evolutionary Origins and Diversification of the Mycorrhizal Mutualists.</title>
        <authorList>
            <consortium name="DOE Joint Genome Institute"/>
            <consortium name="Mycorrhizal Genomics Consortium"/>
            <person name="Kohler A."/>
            <person name="Kuo A."/>
            <person name="Nagy L.G."/>
            <person name="Floudas D."/>
            <person name="Copeland A."/>
            <person name="Barry K.W."/>
            <person name="Cichocki N."/>
            <person name="Veneault-Fourrey C."/>
            <person name="LaButti K."/>
            <person name="Lindquist E.A."/>
            <person name="Lipzen A."/>
            <person name="Lundell T."/>
            <person name="Morin E."/>
            <person name="Murat C."/>
            <person name="Riley R."/>
            <person name="Ohm R."/>
            <person name="Sun H."/>
            <person name="Tunlid A."/>
            <person name="Henrissat B."/>
            <person name="Grigoriev I.V."/>
            <person name="Hibbett D.S."/>
            <person name="Martin F."/>
        </authorList>
    </citation>
    <scope>NUCLEOTIDE SEQUENCE [LARGE SCALE GENOMIC DNA]</scope>
    <source>
        <strain evidence="11">Foug A</strain>
    </source>
</reference>
<keyword evidence="5" id="KW-0433">Leucine-rich repeat</keyword>
<dbReference type="GO" id="GO:0005737">
    <property type="term" value="C:cytoplasm"/>
    <property type="evidence" value="ECO:0007669"/>
    <property type="project" value="UniProtKB-SubCell"/>
</dbReference>
<evidence type="ECO:0000256" key="8">
    <source>
        <dbReference type="ARBA" id="ARBA00026055"/>
    </source>
</evidence>
<comment type="subunit">
    <text evidence="8">Supercomplex made of cofactors A to E. Cofactors A and D function by capturing and stabilizing tubulin in a quasi-native conformation. Cofactor E binds to the cofactor D-tubulin complex; interaction with cofactor C then causes the release of tubulin polypeptides that are committed to the native state.</text>
</comment>
<sequence>MRVGTRFSATSGCFGTIKYVGPVDGTQGVWYGVEWDDPKRGKHDGVKDGHRYFTCRVLNAGSFIRPSKSLCFGVSFLAALSEKYAEGFSDASVQEKIILGSSNGAIEVEAVGFDKIRNKLRALDRLREVSLDNKRVAYSDSPGEIRRTCPNIRGLDLSANLLVDWKTVADIVAELPCLKMLVLNRNRFLPLGSEFITAAFEYIVELQLNSTLVTWEEFRGVLPFMPGLQLVELGYNRLTSLHAKGPKSTSHIRCLNFDTNELNDWVGMTLALSEFVALRRLVLSSNGIHTIPALELHLSPLQSIQNLVLSMNALNDWQDVDRLVQWCPELKSLSLAGNPLSEQSEFSHYSRQFVIAKIPSLLTLDSTAISARERVDSELLYLSFVSKNVPGNDEEKCRFHPQWATLCQKHGKPAGMPPGNGSEDKLSKSLIVINIYRCFSPPDERQDHPTTQTSLKVLATMKLAIFRAKLIKALGVPRSVSRDIVQIWLHVEDGFVELSDDDHNLDWYGIDDGSNLFVYITVQ</sequence>
<evidence type="ECO:0000256" key="1">
    <source>
        <dbReference type="ARBA" id="ARBA00004496"/>
    </source>
</evidence>
<dbReference type="InParanoid" id="A0A0C3E0I3"/>
<feature type="domain" description="CAP-Gly" evidence="9">
    <location>
        <begin position="21"/>
        <end position="65"/>
    </location>
</feature>
<keyword evidence="11" id="KW-1185">Reference proteome</keyword>
<gene>
    <name evidence="10" type="ORF">SCLCIDRAFT_1215347</name>
</gene>
<evidence type="ECO:0000256" key="7">
    <source>
        <dbReference type="ARBA" id="ARBA00023186"/>
    </source>
</evidence>
<evidence type="ECO:0000313" key="11">
    <source>
        <dbReference type="Proteomes" id="UP000053989"/>
    </source>
</evidence>
<dbReference type="InterPro" id="IPR000938">
    <property type="entry name" value="CAP-Gly_domain"/>
</dbReference>
<dbReference type="STRING" id="1036808.A0A0C3E0I3"/>
<dbReference type="FunCoup" id="A0A0C3E0I3">
    <property type="interactions" value="634"/>
</dbReference>
<dbReference type="Proteomes" id="UP000053989">
    <property type="component" value="Unassembled WGS sequence"/>
</dbReference>
<evidence type="ECO:0000256" key="3">
    <source>
        <dbReference type="ARBA" id="ARBA00014223"/>
    </source>
</evidence>
<dbReference type="PROSITE" id="PS51450">
    <property type="entry name" value="LRR"/>
    <property type="match status" value="1"/>
</dbReference>
<organism evidence="10 11">
    <name type="scientific">Scleroderma citrinum Foug A</name>
    <dbReference type="NCBI Taxonomy" id="1036808"/>
    <lineage>
        <taxon>Eukaryota</taxon>
        <taxon>Fungi</taxon>
        <taxon>Dikarya</taxon>
        <taxon>Basidiomycota</taxon>
        <taxon>Agaricomycotina</taxon>
        <taxon>Agaricomycetes</taxon>
        <taxon>Agaricomycetidae</taxon>
        <taxon>Boletales</taxon>
        <taxon>Sclerodermatineae</taxon>
        <taxon>Sclerodermataceae</taxon>
        <taxon>Scleroderma</taxon>
    </lineage>
</organism>
<dbReference type="PROSITE" id="PS00845">
    <property type="entry name" value="CAP_GLY_1"/>
    <property type="match status" value="1"/>
</dbReference>
<dbReference type="HOGENOM" id="CLU_017716_5_1_1"/>
<dbReference type="Pfam" id="PF01302">
    <property type="entry name" value="CAP_GLY"/>
    <property type="match status" value="1"/>
</dbReference>
<dbReference type="FunFam" id="2.30.30.190:FF:000016">
    <property type="entry name" value="Tubulin-folding cofactor E"/>
    <property type="match status" value="1"/>
</dbReference>
<comment type="subcellular location">
    <subcellularLocation>
        <location evidence="1">Cytoplasm</location>
    </subcellularLocation>
</comment>
<protein>
    <recommendedName>
        <fullName evidence="3">Leucine-rich repeat-containing protein 51</fullName>
    </recommendedName>
</protein>
<dbReference type="PANTHER" id="PTHR46545:SF1">
    <property type="entry name" value="LEUCINE-RICH REPEAT-CONTAINING PROTEIN 51"/>
    <property type="match status" value="1"/>
</dbReference>
<dbReference type="OrthoDB" id="5273213at2759"/>
<dbReference type="InterPro" id="IPR036859">
    <property type="entry name" value="CAP-Gly_dom_sf"/>
</dbReference>
<keyword evidence="7" id="KW-0143">Chaperone</keyword>